<protein>
    <submittedName>
        <fullName evidence="2">Helix-turn-helix domain protein</fullName>
    </submittedName>
</protein>
<organism evidence="2 3">
    <name type="scientific">Thermobaculum terrenum (strain ATCC BAA-798 / CCMEE 7001 / YNP1)</name>
    <dbReference type="NCBI Taxonomy" id="525904"/>
    <lineage>
        <taxon>Bacteria</taxon>
        <taxon>Bacillati</taxon>
        <taxon>Chloroflexota</taxon>
        <taxon>Chloroflexia</taxon>
        <taxon>Candidatus Thermobaculales</taxon>
        <taxon>Candidatus Thermobaculaceae</taxon>
        <taxon>Thermobaculum</taxon>
    </lineage>
</organism>
<dbReference type="SUPFAM" id="SSF47413">
    <property type="entry name" value="lambda repressor-like DNA-binding domains"/>
    <property type="match status" value="1"/>
</dbReference>
<dbReference type="EMBL" id="CP001825">
    <property type="protein sequence ID" value="ACZ41783.1"/>
    <property type="molecule type" value="Genomic_DNA"/>
</dbReference>
<dbReference type="InterPro" id="IPR010982">
    <property type="entry name" value="Lambda_DNA-bd_dom_sf"/>
</dbReference>
<keyword evidence="3" id="KW-1185">Reference proteome</keyword>
<dbReference type="GO" id="GO:0003677">
    <property type="term" value="F:DNA binding"/>
    <property type="evidence" value="ECO:0007669"/>
    <property type="project" value="InterPro"/>
</dbReference>
<dbReference type="KEGG" id="ttr:Tter_0866"/>
<evidence type="ECO:0000313" key="3">
    <source>
        <dbReference type="Proteomes" id="UP000000323"/>
    </source>
</evidence>
<sequence length="140" mass="15885">MAQHHEDYGREYESPSLSKAINDIMRTRGMTATQVAANMKSGRNRATLYRILSGATQDPKISTFIDICQALEVSPIEVLQLAGMADHKPRDTDLLDIRMRQIFRRIQNLPYNLRKLAVSQIGALTDAIYDHLQRQENKGS</sequence>
<accession>D1CFS7</accession>
<dbReference type="Gene3D" id="1.10.260.40">
    <property type="entry name" value="lambda repressor-like DNA-binding domains"/>
    <property type="match status" value="1"/>
</dbReference>
<feature type="domain" description="HTH cro/C1-type" evidence="1">
    <location>
        <begin position="28"/>
        <end position="78"/>
    </location>
</feature>
<dbReference type="HOGENOM" id="CLU_1834243_0_0_0"/>
<evidence type="ECO:0000313" key="2">
    <source>
        <dbReference type="EMBL" id="ACZ41783.1"/>
    </source>
</evidence>
<dbReference type="RefSeq" id="WP_012874818.1">
    <property type="nucleotide sequence ID" value="NC_013525.1"/>
</dbReference>
<dbReference type="PROSITE" id="PS50943">
    <property type="entry name" value="HTH_CROC1"/>
    <property type="match status" value="1"/>
</dbReference>
<dbReference type="AlphaFoldDB" id="D1CFS7"/>
<reference evidence="3" key="1">
    <citation type="journal article" date="2010" name="Stand. Genomic Sci.">
        <title>Complete genome sequence of 'Thermobaculum terrenum' type strain (YNP1).</title>
        <authorList>
            <person name="Kiss H."/>
            <person name="Cleland D."/>
            <person name="Lapidus A."/>
            <person name="Lucas S."/>
            <person name="Glavina Del Rio T."/>
            <person name="Nolan M."/>
            <person name="Tice H."/>
            <person name="Han C."/>
            <person name="Goodwin L."/>
            <person name="Pitluck S."/>
            <person name="Liolios K."/>
            <person name="Ivanova N."/>
            <person name="Mavromatis K."/>
            <person name="Ovchinnikova G."/>
            <person name="Pati A."/>
            <person name="Chen A."/>
            <person name="Palaniappan K."/>
            <person name="Land M."/>
            <person name="Hauser L."/>
            <person name="Chang Y."/>
            <person name="Jeffries C."/>
            <person name="Lu M."/>
            <person name="Brettin T."/>
            <person name="Detter J."/>
            <person name="Goker M."/>
            <person name="Tindall B."/>
            <person name="Beck B."/>
            <person name="McDermott T."/>
            <person name="Woyke T."/>
            <person name="Bristow J."/>
            <person name="Eisen J."/>
            <person name="Markowitz V."/>
            <person name="Hugenholtz P."/>
            <person name="Kyrpides N."/>
            <person name="Klenk H."/>
            <person name="Cheng J."/>
        </authorList>
    </citation>
    <scope>NUCLEOTIDE SEQUENCE [LARGE SCALE GENOMIC DNA]</scope>
    <source>
        <strain evidence="3">ATCC BAA-798 / YNP1</strain>
    </source>
</reference>
<gene>
    <name evidence="2" type="ordered locus">Tter_0866</name>
</gene>
<evidence type="ECO:0000259" key="1">
    <source>
        <dbReference type="PROSITE" id="PS50943"/>
    </source>
</evidence>
<dbReference type="SMART" id="SM00530">
    <property type="entry name" value="HTH_XRE"/>
    <property type="match status" value="1"/>
</dbReference>
<dbReference type="InterPro" id="IPR001387">
    <property type="entry name" value="Cro/C1-type_HTH"/>
</dbReference>
<dbReference type="Pfam" id="PF13443">
    <property type="entry name" value="HTH_26"/>
    <property type="match status" value="1"/>
</dbReference>
<dbReference type="Proteomes" id="UP000000323">
    <property type="component" value="Chromosome 1"/>
</dbReference>
<dbReference type="OrthoDB" id="2187867at2"/>
<proteinExistence type="predicted"/>
<name>D1CFS7_THET1</name>